<proteinExistence type="predicted"/>
<evidence type="ECO:0000256" key="4">
    <source>
        <dbReference type="ARBA" id="ARBA00022777"/>
    </source>
</evidence>
<dbReference type="Gene3D" id="1.25.40.10">
    <property type="entry name" value="Tetratricopeptide repeat domain"/>
    <property type="match status" value="2"/>
</dbReference>
<dbReference type="InterPro" id="IPR003594">
    <property type="entry name" value="HATPase_dom"/>
</dbReference>
<accession>A0ABW3JZI0</accession>
<dbReference type="Pfam" id="PF02518">
    <property type="entry name" value="HATPase_c"/>
    <property type="match status" value="1"/>
</dbReference>
<keyword evidence="9" id="KW-1185">Reference proteome</keyword>
<keyword evidence="4" id="KW-0418">Kinase</keyword>
<dbReference type="GO" id="GO:0005524">
    <property type="term" value="F:ATP binding"/>
    <property type="evidence" value="ECO:0007669"/>
    <property type="project" value="UniProtKB-KW"/>
</dbReference>
<dbReference type="InterPro" id="IPR019734">
    <property type="entry name" value="TPR_rpt"/>
</dbReference>
<comment type="caution">
    <text evidence="8">The sequence shown here is derived from an EMBL/GenBank/DDBJ whole genome shotgun (WGS) entry which is preliminary data.</text>
</comment>
<keyword evidence="5" id="KW-0472">Membrane</keyword>
<evidence type="ECO:0000256" key="3">
    <source>
        <dbReference type="ARBA" id="ARBA00022679"/>
    </source>
</evidence>
<sequence length="677" mass="77364">MQAYRFACIVILLTCMVSACEDDGYIIPLQQKIKVFAWLDEAARRCRHSTPDSVLACASADDTSSFLTSVNPSAKTKEIWLQYKKAHALSENDFGDEAIRIINRILPETEDYNYLYERAILLSLRSFIHTNHFNAQLAAYDAYQSADILMELGITKEAASKRLSIANLQFNTGNFEIALENAKQAVMLYKKSKDLKREDTLHIINAYNTMGMSYVHLKYIDSAATSYGAALPLTRHINSDIWEGLILGNIARVDFIRGNLGAAIAKYTQEATVCLKYNERAAAGKALTGLAEVYVEQKQYDLAKQYYDSAWHLMRVERRPSIWLDYFKSLHSWFELMHQFDSAHLTFERYIALRDSVQSPQSQQLLRLQKQLQFEKQLTLLRAENQLRSSELNTSRILIVSILAVLVLISILLYTIRRSYRKTSALNAELENKVKARTAELVKLNSELDTYLYRASHDVRRPILSIIGLGQLAGLTHDENERRAIQQKIDLTARDMDKMLSKIHMAYELDKLEGIQSVNMKDYILSLMEQFKGLYPEITFHADLEDDILVNSNIRLLDIIFINIFENACIFNNQIDPEITVRSTRANGHVEVVFKDNGIGIEQKYLKSIFNPYTRYSDRSIGSGLGLHLVQKALSKLNGRIFVESTIYLGTEFKIILPACKEAASMEPAWDTRIKSF</sequence>
<feature type="domain" description="Histidine kinase" evidence="7">
    <location>
        <begin position="454"/>
        <end position="661"/>
    </location>
</feature>
<dbReference type="PROSITE" id="PS51257">
    <property type="entry name" value="PROKAR_LIPOPROTEIN"/>
    <property type="match status" value="1"/>
</dbReference>
<dbReference type="InterPro" id="IPR036890">
    <property type="entry name" value="HATPase_C_sf"/>
</dbReference>
<feature type="signal peptide" evidence="6">
    <location>
        <begin position="1"/>
        <end position="19"/>
    </location>
</feature>
<keyword evidence="5" id="KW-1133">Transmembrane helix</keyword>
<dbReference type="EMBL" id="JBHTKA010000001">
    <property type="protein sequence ID" value="MFD0998934.1"/>
    <property type="molecule type" value="Genomic_DNA"/>
</dbReference>
<evidence type="ECO:0000256" key="6">
    <source>
        <dbReference type="SAM" id="SignalP"/>
    </source>
</evidence>
<dbReference type="SMART" id="SM00028">
    <property type="entry name" value="TPR"/>
    <property type="match status" value="3"/>
</dbReference>
<dbReference type="PRINTS" id="PR00344">
    <property type="entry name" value="BCTRLSENSOR"/>
</dbReference>
<evidence type="ECO:0000256" key="5">
    <source>
        <dbReference type="SAM" id="Phobius"/>
    </source>
</evidence>
<dbReference type="InterPro" id="IPR011990">
    <property type="entry name" value="TPR-like_helical_dom_sf"/>
</dbReference>
<dbReference type="SMART" id="SM00387">
    <property type="entry name" value="HATPase_c"/>
    <property type="match status" value="1"/>
</dbReference>
<dbReference type="InterPro" id="IPR036097">
    <property type="entry name" value="HisK_dim/P_sf"/>
</dbReference>
<dbReference type="PANTHER" id="PTHR42878:SF15">
    <property type="entry name" value="BACTERIOPHYTOCHROME"/>
    <property type="match status" value="1"/>
</dbReference>
<dbReference type="SUPFAM" id="SSF55874">
    <property type="entry name" value="ATPase domain of HSP90 chaperone/DNA topoisomerase II/histidine kinase"/>
    <property type="match status" value="1"/>
</dbReference>
<comment type="catalytic activity">
    <reaction evidence="1">
        <text>ATP + protein L-histidine = ADP + protein N-phospho-L-histidine.</text>
        <dbReference type="EC" id="2.7.13.3"/>
    </reaction>
</comment>
<evidence type="ECO:0000313" key="9">
    <source>
        <dbReference type="Proteomes" id="UP001597112"/>
    </source>
</evidence>
<dbReference type="PANTHER" id="PTHR42878">
    <property type="entry name" value="TWO-COMPONENT HISTIDINE KINASE"/>
    <property type="match status" value="1"/>
</dbReference>
<protein>
    <recommendedName>
        <fullName evidence="2">histidine kinase</fullName>
        <ecNumber evidence="2">2.7.13.3</ecNumber>
    </recommendedName>
</protein>
<evidence type="ECO:0000313" key="8">
    <source>
        <dbReference type="EMBL" id="MFD0998934.1"/>
    </source>
</evidence>
<name>A0ABW3JZI0_9BACT</name>
<keyword evidence="5" id="KW-0812">Transmembrane</keyword>
<dbReference type="SUPFAM" id="SSF47384">
    <property type="entry name" value="Homodimeric domain of signal transducing histidine kinase"/>
    <property type="match status" value="1"/>
</dbReference>
<dbReference type="Gene3D" id="1.10.287.130">
    <property type="match status" value="1"/>
</dbReference>
<dbReference type="Gene3D" id="3.30.565.10">
    <property type="entry name" value="Histidine kinase-like ATPase, C-terminal domain"/>
    <property type="match status" value="1"/>
</dbReference>
<dbReference type="SUPFAM" id="SSF48452">
    <property type="entry name" value="TPR-like"/>
    <property type="match status" value="1"/>
</dbReference>
<dbReference type="EC" id="2.7.13.3" evidence="2"/>
<keyword evidence="8" id="KW-0067">ATP-binding</keyword>
<keyword evidence="3" id="KW-0808">Transferase</keyword>
<feature type="transmembrane region" description="Helical" evidence="5">
    <location>
        <begin position="397"/>
        <end position="416"/>
    </location>
</feature>
<organism evidence="8 9">
    <name type="scientific">Ohtaekwangia kribbensis</name>
    <dbReference type="NCBI Taxonomy" id="688913"/>
    <lineage>
        <taxon>Bacteria</taxon>
        <taxon>Pseudomonadati</taxon>
        <taxon>Bacteroidota</taxon>
        <taxon>Cytophagia</taxon>
        <taxon>Cytophagales</taxon>
        <taxon>Fulvivirgaceae</taxon>
        <taxon>Ohtaekwangia</taxon>
    </lineage>
</organism>
<dbReference type="InterPro" id="IPR005467">
    <property type="entry name" value="His_kinase_dom"/>
</dbReference>
<dbReference type="Proteomes" id="UP001597112">
    <property type="component" value="Unassembled WGS sequence"/>
</dbReference>
<feature type="chain" id="PRO_5046086686" description="histidine kinase" evidence="6">
    <location>
        <begin position="20"/>
        <end position="677"/>
    </location>
</feature>
<dbReference type="RefSeq" id="WP_377576463.1">
    <property type="nucleotide sequence ID" value="NZ_JBHTKA010000001.1"/>
</dbReference>
<reference evidence="9" key="1">
    <citation type="journal article" date="2019" name="Int. J. Syst. Evol. Microbiol.">
        <title>The Global Catalogue of Microorganisms (GCM) 10K type strain sequencing project: providing services to taxonomists for standard genome sequencing and annotation.</title>
        <authorList>
            <consortium name="The Broad Institute Genomics Platform"/>
            <consortium name="The Broad Institute Genome Sequencing Center for Infectious Disease"/>
            <person name="Wu L."/>
            <person name="Ma J."/>
        </authorList>
    </citation>
    <scope>NUCLEOTIDE SEQUENCE [LARGE SCALE GENOMIC DNA]</scope>
    <source>
        <strain evidence="9">CCUG 58938</strain>
    </source>
</reference>
<dbReference type="InterPro" id="IPR004358">
    <property type="entry name" value="Sig_transdc_His_kin-like_C"/>
</dbReference>
<evidence type="ECO:0000259" key="7">
    <source>
        <dbReference type="PROSITE" id="PS50109"/>
    </source>
</evidence>
<gene>
    <name evidence="8" type="ORF">ACFQ21_06425</name>
</gene>
<evidence type="ECO:0000256" key="2">
    <source>
        <dbReference type="ARBA" id="ARBA00012438"/>
    </source>
</evidence>
<keyword evidence="6" id="KW-0732">Signal</keyword>
<dbReference type="PROSITE" id="PS50109">
    <property type="entry name" value="HIS_KIN"/>
    <property type="match status" value="1"/>
</dbReference>
<keyword evidence="8" id="KW-0547">Nucleotide-binding</keyword>
<evidence type="ECO:0000256" key="1">
    <source>
        <dbReference type="ARBA" id="ARBA00000085"/>
    </source>
</evidence>
<dbReference type="InterPro" id="IPR050351">
    <property type="entry name" value="BphY/WalK/GraS-like"/>
</dbReference>